<dbReference type="RefSeq" id="WP_129191179.1">
    <property type="nucleotide sequence ID" value="NZ_CP035491.1"/>
</dbReference>
<dbReference type="PANTHER" id="PTHR43143">
    <property type="entry name" value="METALLOPHOSPHOESTERASE, CALCINEURIN SUPERFAMILY"/>
    <property type="match status" value="1"/>
</dbReference>
<feature type="compositionally biased region" description="Low complexity" evidence="1">
    <location>
        <begin position="716"/>
        <end position="726"/>
    </location>
</feature>
<evidence type="ECO:0000313" key="3">
    <source>
        <dbReference type="EMBL" id="QAY73702.1"/>
    </source>
</evidence>
<dbReference type="Proteomes" id="UP000291259">
    <property type="component" value="Chromosome"/>
</dbReference>
<dbReference type="GO" id="GO:0016787">
    <property type="term" value="F:hydrolase activity"/>
    <property type="evidence" value="ECO:0007669"/>
    <property type="project" value="InterPro"/>
</dbReference>
<dbReference type="PANTHER" id="PTHR43143:SF5">
    <property type="entry name" value="SECRETED PROTEIN"/>
    <property type="match status" value="1"/>
</dbReference>
<feature type="domain" description="LTD" evidence="2">
    <location>
        <begin position="85"/>
        <end position="209"/>
    </location>
</feature>
<dbReference type="InterPro" id="IPR036415">
    <property type="entry name" value="Lamin_tail_dom_sf"/>
</dbReference>
<accession>A0A4P6FCD1</accession>
<evidence type="ECO:0000259" key="2">
    <source>
        <dbReference type="PROSITE" id="PS51841"/>
    </source>
</evidence>
<feature type="domain" description="LTD" evidence="2">
    <location>
        <begin position="437"/>
        <end position="560"/>
    </location>
</feature>
<feature type="region of interest" description="Disordered" evidence="1">
    <location>
        <begin position="68"/>
        <end position="93"/>
    </location>
</feature>
<gene>
    <name evidence="3" type="ORF">ET445_10440</name>
</gene>
<name>A0A4P6FCD1_9MICO</name>
<dbReference type="InterPro" id="IPR001322">
    <property type="entry name" value="Lamin_tail_dom"/>
</dbReference>
<dbReference type="EMBL" id="CP035491">
    <property type="protein sequence ID" value="QAY73702.1"/>
    <property type="molecule type" value="Genomic_DNA"/>
</dbReference>
<keyword evidence="4" id="KW-1185">Reference proteome</keyword>
<organism evidence="3 4">
    <name type="scientific">Agromyces protaetiae</name>
    <dbReference type="NCBI Taxonomy" id="2509455"/>
    <lineage>
        <taxon>Bacteria</taxon>
        <taxon>Bacillati</taxon>
        <taxon>Actinomycetota</taxon>
        <taxon>Actinomycetes</taxon>
        <taxon>Micrococcales</taxon>
        <taxon>Microbacteriaceae</taxon>
        <taxon>Agromyces</taxon>
    </lineage>
</organism>
<dbReference type="Gene3D" id="3.60.21.10">
    <property type="match status" value="1"/>
</dbReference>
<evidence type="ECO:0000313" key="4">
    <source>
        <dbReference type="Proteomes" id="UP000291259"/>
    </source>
</evidence>
<dbReference type="Pfam" id="PF00149">
    <property type="entry name" value="Metallophos"/>
    <property type="match status" value="1"/>
</dbReference>
<reference evidence="3 4" key="1">
    <citation type="submission" date="2019-01" db="EMBL/GenBank/DDBJ databases">
        <title>Genome sequencing of strain FW100M-8.</title>
        <authorList>
            <person name="Heo J."/>
            <person name="Kim S.-J."/>
            <person name="Kim J.-S."/>
            <person name="Hong S.-B."/>
            <person name="Kwon S.-W."/>
        </authorList>
    </citation>
    <scope>NUCLEOTIDE SEQUENCE [LARGE SCALE GENOMIC DNA]</scope>
    <source>
        <strain evidence="3 4">FW100M-8</strain>
    </source>
</reference>
<dbReference type="InterPro" id="IPR051918">
    <property type="entry name" value="STPP_CPPED1"/>
</dbReference>
<evidence type="ECO:0000256" key="1">
    <source>
        <dbReference type="SAM" id="MobiDB-lite"/>
    </source>
</evidence>
<proteinExistence type="predicted"/>
<dbReference type="SUPFAM" id="SSF56300">
    <property type="entry name" value="Metallo-dependent phosphatases"/>
    <property type="match status" value="1"/>
</dbReference>
<dbReference type="OrthoDB" id="9772095at2"/>
<dbReference type="KEGG" id="agf:ET445_10440"/>
<dbReference type="InterPro" id="IPR004843">
    <property type="entry name" value="Calcineurin-like_PHP"/>
</dbReference>
<dbReference type="InterPro" id="IPR029052">
    <property type="entry name" value="Metallo-depent_PP-like"/>
</dbReference>
<feature type="domain" description="LTD" evidence="2">
    <location>
        <begin position="256"/>
        <end position="382"/>
    </location>
</feature>
<dbReference type="Pfam" id="PF00932">
    <property type="entry name" value="LTD"/>
    <property type="match status" value="2"/>
</dbReference>
<protein>
    <recommendedName>
        <fullName evidence="2">LTD domain-containing protein</fullName>
    </recommendedName>
</protein>
<sequence>MTRTLHPSAPRNDARSERRRRRGIRAVVARVLAALAAILVAVAAGPVGDAPAAAAAAQVRPVVDSQAEASGPLSASEPILAAPSSEARTSRTSAPGDILISELANGGRGSRSDSFFELVNAGDTPVDLTGWEVARCSMQGLRANLGRTETDLHGVVLEPGEFYTGARIGTDLGGVDADGRFSQPFADTGFGLVVLDPAGEIVDAVGVYPNEPWPTTSECSRGGNLPNSLSAALGESWQRVGRTGDARADFVRAVATPGGVNATKATDAPAAPVRIAELAPTGPEGGDDEFVELAAVSDTDVSGWRLLTCGVNGRQQADRAVAVVPDGTRLRAGERFVVAADGASADADLRSRLALDARGFGALLVDADGYRVDGVAATPYGDSACQSGDEKLGLLVDGRTGESWQRVDATGDDAEWVVAPRTPGAANAATERALRDEPTAYPARPGVVVTELATDPGDLPDGFERRNFVELTNVGDAPVDVSGWTLVRCTESGPRVLSGGTTIVGGTTLAPGDAWVAALRGTALAANADAVLDDGFDFRGTGVWVEDADGRVVDRVGVYRANEMDRSVERPSLCTKGMSLQTFALDRYAGETYQRIAFTGVDADDFAARPATPGDGAVHPAVDPVAPALAEARSALVRAVAAEERAAQQGARRAAALARGTDASDGIRAIGASRTAGPMTALKTSAATPLRVTAGWTGTSDAPLTAHGAPAERPLASTDSDTTADTTVRDDGYGLPYVRLAVEASDPGAALETGATVAWRGSAEPRTAVRLSAWNAEDASWRMLAEATAGADGSVALAGALLDGEIAPGDTAGAGTEASAELLVQVVPRASTLRKARGGGFDDPADYDLAISHLTDTQYLTESHPEAYAEIVGWVAANAPSRKIAFATHTGDLVQNWVDPDQSEPLARREYETASRMQAVLDDAGVPNSVLPGNHDTKRGTSPALFNEYFPPSRYADEPWYGGSIGPDDQTANFSLFEQAGAPFLMLSLPYAYGEREIAWAEEVVAAHPDRNVIVSTHEHVTPKELEAPAQRSTSSRWLSRADELWARVIAPNRNVVVVLSGHFHGLGAITTEDAGGLPGHTVVEMVADYQEFRTHEGVRATGFQRLLQFDLAGGAIAVDAYSSTLDAHASYPYDYVQFDPAHGSADELSEMRPWNIVERGVQGRYTAEDDEFVVEHVGLQYAKSLTTVAITGDVASEPSAPADAGR</sequence>
<dbReference type="PROSITE" id="PS51841">
    <property type="entry name" value="LTD"/>
    <property type="match status" value="3"/>
</dbReference>
<feature type="region of interest" description="Disordered" evidence="1">
    <location>
        <begin position="698"/>
        <end position="728"/>
    </location>
</feature>
<dbReference type="SUPFAM" id="SSF74853">
    <property type="entry name" value="Lamin A/C globular tail domain"/>
    <property type="match status" value="2"/>
</dbReference>
<dbReference type="AlphaFoldDB" id="A0A4P6FCD1"/>
<feature type="region of interest" description="Disordered" evidence="1">
    <location>
        <begin position="1"/>
        <end position="20"/>
    </location>
</feature>